<name>A0A2H0TV98_9BACT</name>
<evidence type="ECO:0000256" key="4">
    <source>
        <dbReference type="ARBA" id="ARBA00022884"/>
    </source>
</evidence>
<dbReference type="PANTHER" id="PTHR22807">
    <property type="entry name" value="NOP2 YEAST -RELATED NOL1/NOP2/FMU SUN DOMAIN-CONTAINING"/>
    <property type="match status" value="1"/>
</dbReference>
<dbReference type="Pfam" id="PF01189">
    <property type="entry name" value="Methyltr_RsmB-F"/>
    <property type="match status" value="1"/>
</dbReference>
<dbReference type="PANTHER" id="PTHR22807:SF30">
    <property type="entry name" value="28S RRNA (CYTOSINE(4447)-C(5))-METHYLTRANSFERASE-RELATED"/>
    <property type="match status" value="1"/>
</dbReference>
<protein>
    <submittedName>
        <fullName evidence="7">RNA methyltransferase</fullName>
    </submittedName>
</protein>
<dbReference type="GO" id="GO:0003723">
    <property type="term" value="F:RNA binding"/>
    <property type="evidence" value="ECO:0007669"/>
    <property type="project" value="UniProtKB-UniRule"/>
</dbReference>
<dbReference type="Gene3D" id="3.40.50.150">
    <property type="entry name" value="Vaccinia Virus protein VP39"/>
    <property type="match status" value="1"/>
</dbReference>
<gene>
    <name evidence="7" type="ORF">COU32_03875</name>
</gene>
<dbReference type="InterPro" id="IPR049560">
    <property type="entry name" value="MeTrfase_RsmB-F_NOP2_cat"/>
</dbReference>
<reference evidence="8" key="1">
    <citation type="submission" date="2017-09" db="EMBL/GenBank/DDBJ databases">
        <title>Depth-based differentiation of microbial function through sediment-hosted aquifers and enrichment of novel symbionts in the deep terrestrial subsurface.</title>
        <authorList>
            <person name="Probst A.J."/>
            <person name="Ladd B."/>
            <person name="Jarett J.K."/>
            <person name="Geller-Mcgrath D.E."/>
            <person name="Sieber C.M.K."/>
            <person name="Emerson J.B."/>
            <person name="Anantharaman K."/>
            <person name="Thomas B.C."/>
            <person name="Malmstrom R."/>
            <person name="Stieglmeier M."/>
            <person name="Klingl A."/>
            <person name="Woyke T."/>
            <person name="Ryan C.M."/>
            <person name="Banfield J.F."/>
        </authorList>
    </citation>
    <scope>NUCLEOTIDE SEQUENCE [LARGE SCALE GENOMIC DNA]</scope>
</reference>
<feature type="binding site" evidence="5">
    <location>
        <position position="221"/>
    </location>
    <ligand>
        <name>S-adenosyl-L-methionine</name>
        <dbReference type="ChEBI" id="CHEBI:59789"/>
    </ligand>
</feature>
<evidence type="ECO:0000313" key="8">
    <source>
        <dbReference type="Proteomes" id="UP000231530"/>
    </source>
</evidence>
<keyword evidence="1 5" id="KW-0489">Methyltransferase</keyword>
<dbReference type="PRINTS" id="PR02008">
    <property type="entry name" value="RCMTFAMILY"/>
</dbReference>
<feature type="binding site" evidence="5">
    <location>
        <position position="169"/>
    </location>
    <ligand>
        <name>S-adenosyl-L-methionine</name>
        <dbReference type="ChEBI" id="CHEBI:59789"/>
    </ligand>
</feature>
<dbReference type="InterPro" id="IPR029063">
    <property type="entry name" value="SAM-dependent_MTases_sf"/>
</dbReference>
<dbReference type="Proteomes" id="UP000231530">
    <property type="component" value="Unassembled WGS sequence"/>
</dbReference>
<proteinExistence type="inferred from homology"/>
<keyword evidence="3 5" id="KW-0949">S-adenosyl-L-methionine</keyword>
<dbReference type="Gene3D" id="3.30.70.1170">
    <property type="entry name" value="Sun protein, domain 3"/>
    <property type="match status" value="1"/>
</dbReference>
<dbReference type="GO" id="GO:0008173">
    <property type="term" value="F:RNA methyltransferase activity"/>
    <property type="evidence" value="ECO:0007669"/>
    <property type="project" value="InterPro"/>
</dbReference>
<dbReference type="SUPFAM" id="SSF53335">
    <property type="entry name" value="S-adenosyl-L-methionine-dependent methyltransferases"/>
    <property type="match status" value="1"/>
</dbReference>
<organism evidence="7 8">
    <name type="scientific">Candidatus Magasanikbacteria bacterium CG10_big_fil_rev_8_21_14_0_10_42_10</name>
    <dbReference type="NCBI Taxonomy" id="1974649"/>
    <lineage>
        <taxon>Bacteria</taxon>
        <taxon>Candidatus Magasanikiibacteriota</taxon>
    </lineage>
</organism>
<keyword evidence="2 5" id="KW-0808">Transferase</keyword>
<evidence type="ECO:0000313" key="7">
    <source>
        <dbReference type="EMBL" id="PIR76065.1"/>
    </source>
</evidence>
<keyword evidence="4 5" id="KW-0694">RNA-binding</keyword>
<dbReference type="InterPro" id="IPR023267">
    <property type="entry name" value="RCMT"/>
</dbReference>
<dbReference type="PROSITE" id="PS51686">
    <property type="entry name" value="SAM_MT_RSMB_NOP"/>
    <property type="match status" value="1"/>
</dbReference>
<comment type="caution">
    <text evidence="7">The sequence shown here is derived from an EMBL/GenBank/DDBJ whole genome shotgun (WGS) entry which is preliminary data.</text>
</comment>
<evidence type="ECO:0000256" key="2">
    <source>
        <dbReference type="ARBA" id="ARBA00022679"/>
    </source>
</evidence>
<accession>A0A2H0TV98</accession>
<dbReference type="AlphaFoldDB" id="A0A2H0TV98"/>
<feature type="active site" description="Nucleophile" evidence="5">
    <location>
        <position position="275"/>
    </location>
</feature>
<sequence>MYGTGPVDIGKRIFIIDMSRKTRKKKKPVFPTEIPQEFFDRLTEMFGESLSSELQQTFIDRPTTFRVNTFRAKPKDVLGVLKENDFVLDEVSLLPDTYILRNKEKRDICDLDIYTDANIYLQSVASMIPPVVLGPERFDRVLDLTAAPGSKTSQIAIMMKQQGELVANDKNKIRFFKLKHNMEQQGVIDETKKEWACTLRMEPGTVLAQEYDAYFDKILLDAPCSSEARFVVGNPKTFGYWKERKIKEMAYTQRELLLSAWKSLKPGGTMVYSTCTYAPEENELQIDRLLDRFDDVMVLPVELPDIDRLPIMKEWRGKTMSPEVQNCFRVKPTKDIEGFFIAKLQKK</sequence>
<evidence type="ECO:0000259" key="6">
    <source>
        <dbReference type="PROSITE" id="PS51686"/>
    </source>
</evidence>
<evidence type="ECO:0000256" key="1">
    <source>
        <dbReference type="ARBA" id="ARBA00022603"/>
    </source>
</evidence>
<dbReference type="InterPro" id="IPR001678">
    <property type="entry name" value="MeTrfase_RsmB-F_NOP2_dom"/>
</dbReference>
<dbReference type="GO" id="GO:0001510">
    <property type="term" value="P:RNA methylation"/>
    <property type="evidence" value="ECO:0007669"/>
    <property type="project" value="InterPro"/>
</dbReference>
<dbReference type="EMBL" id="PFBY01000042">
    <property type="protein sequence ID" value="PIR76065.1"/>
    <property type="molecule type" value="Genomic_DNA"/>
</dbReference>
<feature type="domain" description="SAM-dependent MTase RsmB/NOP-type" evidence="6">
    <location>
        <begin position="53"/>
        <end position="347"/>
    </location>
</feature>
<comment type="similarity">
    <text evidence="5">Belongs to the class I-like SAM-binding methyltransferase superfamily. RsmB/NOP family.</text>
</comment>
<evidence type="ECO:0000256" key="5">
    <source>
        <dbReference type="PROSITE-ProRule" id="PRU01023"/>
    </source>
</evidence>
<evidence type="ECO:0000256" key="3">
    <source>
        <dbReference type="ARBA" id="ARBA00022691"/>
    </source>
</evidence>
<comment type="caution">
    <text evidence="5">Lacks conserved residue(s) required for the propagation of feature annotation.</text>
</comment>